<dbReference type="EMBL" id="JAKIKT010000013">
    <property type="protein sequence ID" value="MCL2916260.1"/>
    <property type="molecule type" value="Genomic_DNA"/>
</dbReference>
<evidence type="ECO:0000313" key="1">
    <source>
        <dbReference type="EMBL" id="MCL2916260.1"/>
    </source>
</evidence>
<sequence length="120" mass="13893">MKGWLILGLLIGAVYYLYNNTDVFDEQKAEAQTQYSQFQNKVKSMTGTQVIKNNDWAAGIRNQFRDRMSKSEFEELELIISGRETVSDFKDNFCEDSIPTHPVFNRENTRLLCDTLPDEA</sequence>
<proteinExistence type="predicted"/>
<protein>
    <submittedName>
        <fullName evidence="1">Uncharacterized protein</fullName>
    </submittedName>
</protein>
<organism evidence="1 2">
    <name type="scientific">Shewanella corallii</name>
    <dbReference type="NCBI Taxonomy" id="560080"/>
    <lineage>
        <taxon>Bacteria</taxon>
        <taxon>Pseudomonadati</taxon>
        <taxon>Pseudomonadota</taxon>
        <taxon>Gammaproteobacteria</taxon>
        <taxon>Alteromonadales</taxon>
        <taxon>Shewanellaceae</taxon>
        <taxon>Shewanella</taxon>
    </lineage>
</organism>
<comment type="caution">
    <text evidence="1">The sequence shown here is derived from an EMBL/GenBank/DDBJ whole genome shotgun (WGS) entry which is preliminary data.</text>
</comment>
<accession>A0ABT0ND26</accession>
<keyword evidence="2" id="KW-1185">Reference proteome</keyword>
<gene>
    <name evidence="1" type="ORF">L2725_21225</name>
</gene>
<name>A0ABT0ND26_9GAMM</name>
<dbReference type="RefSeq" id="WP_249250820.1">
    <property type="nucleotide sequence ID" value="NZ_JAKIKT010000013.1"/>
</dbReference>
<reference evidence="1 2" key="1">
    <citation type="submission" date="2022-01" db="EMBL/GenBank/DDBJ databases">
        <title>Whole genome-based taxonomy of the Shewanellaceae.</title>
        <authorList>
            <person name="Martin-Rodriguez A.J."/>
        </authorList>
    </citation>
    <scope>NUCLEOTIDE SEQUENCE [LARGE SCALE GENOMIC DNA]</scope>
    <source>
        <strain evidence="1 2">DSM 21332</strain>
    </source>
</reference>
<dbReference type="Proteomes" id="UP001202831">
    <property type="component" value="Unassembled WGS sequence"/>
</dbReference>
<evidence type="ECO:0000313" key="2">
    <source>
        <dbReference type="Proteomes" id="UP001202831"/>
    </source>
</evidence>